<keyword evidence="2" id="KW-1185">Reference proteome</keyword>
<dbReference type="SUPFAM" id="SSF52540">
    <property type="entry name" value="P-loop containing nucleoside triphosphate hydrolases"/>
    <property type="match status" value="1"/>
</dbReference>
<dbReference type="KEGG" id="mph:MLP_45810"/>
<gene>
    <name evidence="1" type="ordered locus">MLP_45810</name>
</gene>
<dbReference type="InterPro" id="IPR027417">
    <property type="entry name" value="P-loop_NTPase"/>
</dbReference>
<accession>F5XE47</accession>
<evidence type="ECO:0000313" key="2">
    <source>
        <dbReference type="Proteomes" id="UP000007947"/>
    </source>
</evidence>
<sequence length="520" mass="57851">MPKRFPTDRGLWISALPHLSKRAERSDEESLRSTFVHLAGLAPRLRNEEHQILFGRRGTGKTHALNHLKQELLGDDQPAIYIDLRLTGSAGGYYLSAEAGRGLAALHVIVDIISEVHTALYAISLDLLDKGEEITALVNGMDKLAAAATEITTDGSVTVANEVSRAHTATSEFAFTVSEKGLQAAAKLGDELQAGEKLSRQATGTERPVLNFTGIARSLQSVVSALPTGRLWILIDEWSAMPLDIQPIVADFFRRCFLPCRGMILKLAAVERRSRFFAPGVNGYIGVELGSDISAGLDLDSYLTDGLTSRTPSTEFYEHLIKQHVRAYYTEKYSGDWVAEYFQYETSFHTDFPAFSEAIYFAAGIPRDLLAICSIAAQRCRPAEGITLADIASASRQYFIQEKEAQARLSPRTRSLSGLLRDFAESGQRRFMIDRDHSHEEPELLDLLDQRIVHLIERGIGPRGKFDVFAIDLGMVADQFDNSDGRLLDRKNPWANWDHVRSDQKLAPVLEIDGPRITWH</sequence>
<proteinExistence type="predicted"/>
<evidence type="ECO:0000313" key="1">
    <source>
        <dbReference type="EMBL" id="BAK37595.1"/>
    </source>
</evidence>
<dbReference type="AlphaFoldDB" id="F5XE47"/>
<dbReference type="STRING" id="1032480.MLP_45810"/>
<dbReference type="OrthoDB" id="4008664at2"/>
<name>F5XE47_MICPN</name>
<dbReference type="EMBL" id="AP012204">
    <property type="protein sequence ID" value="BAK37595.1"/>
    <property type="molecule type" value="Genomic_DNA"/>
</dbReference>
<protein>
    <submittedName>
        <fullName evidence="1">Uncharacterized protein</fullName>
    </submittedName>
</protein>
<dbReference type="eggNOG" id="COG0542">
    <property type="taxonomic scope" value="Bacteria"/>
</dbReference>
<organism evidence="1 2">
    <name type="scientific">Microlunatus phosphovorus (strain ATCC 700054 / DSM 10555 / JCM 9379 / NBRC 101784 / NCIMB 13414 / VKM Ac-1990 / NM-1)</name>
    <dbReference type="NCBI Taxonomy" id="1032480"/>
    <lineage>
        <taxon>Bacteria</taxon>
        <taxon>Bacillati</taxon>
        <taxon>Actinomycetota</taxon>
        <taxon>Actinomycetes</taxon>
        <taxon>Propionibacteriales</taxon>
        <taxon>Propionibacteriaceae</taxon>
        <taxon>Microlunatus</taxon>
    </lineage>
</organism>
<reference evidence="1 2" key="1">
    <citation type="submission" date="2011-05" db="EMBL/GenBank/DDBJ databases">
        <title>Whole genome sequence of Microlunatus phosphovorus NM-1.</title>
        <authorList>
            <person name="Hosoyama A."/>
            <person name="Sasaki K."/>
            <person name="Harada T."/>
            <person name="Igarashi R."/>
            <person name="Kawakoshi A."/>
            <person name="Sasagawa M."/>
            <person name="Fukada J."/>
            <person name="Nakamura S."/>
            <person name="Katano Y."/>
            <person name="Hanada S."/>
            <person name="Kamagata Y."/>
            <person name="Nakamura N."/>
            <person name="Yamazaki S."/>
            <person name="Fujita N."/>
        </authorList>
    </citation>
    <scope>NUCLEOTIDE SEQUENCE [LARGE SCALE GENOMIC DNA]</scope>
    <source>
        <strain evidence="2">ATCC 700054 / DSM 10555 / JCM 9379 / NBRC 101784 / NCIMB 13414 / VKM Ac-1990 / NM-1</strain>
    </source>
</reference>
<dbReference type="Proteomes" id="UP000007947">
    <property type="component" value="Chromosome"/>
</dbReference>
<dbReference type="HOGENOM" id="CLU_035218_0_0_11"/>
<dbReference type="Gene3D" id="3.40.50.300">
    <property type="entry name" value="P-loop containing nucleotide triphosphate hydrolases"/>
    <property type="match status" value="1"/>
</dbReference>
<dbReference type="RefSeq" id="WP_013865428.1">
    <property type="nucleotide sequence ID" value="NC_015635.1"/>
</dbReference>